<sequence length="177" mass="18486">MLRVFVLGSGSSGNAVLIEAGESRVLIDAGIGPKSAAERLESLGSAFLPRGVDAIVPTHHHGDHFAQVERLARATNAPVWVHPGIDADRVRRKFKVHDYAPGRPFHVGPFEILAEPVPHDAPQVALRVAAAGRSFGIATDVGRATKGLAALLGSCDAAMLEANHCPSSSRGAPTPSI</sequence>
<dbReference type="InterPro" id="IPR052533">
    <property type="entry name" value="WalJ/YycJ-like"/>
</dbReference>
<dbReference type="PANTHER" id="PTHR47619">
    <property type="entry name" value="METALLO-HYDROLASE YYCJ-RELATED"/>
    <property type="match status" value="1"/>
</dbReference>
<feature type="domain" description="Metallo-beta-lactamase" evidence="1">
    <location>
        <begin position="12"/>
        <end position="164"/>
    </location>
</feature>
<dbReference type="STRING" id="1391654.AKJ09_09111"/>
<accession>A0A0K1Q9N7</accession>
<dbReference type="InterPro" id="IPR036866">
    <property type="entry name" value="RibonucZ/Hydroxyglut_hydro"/>
</dbReference>
<proteinExistence type="predicted"/>
<dbReference type="GO" id="GO:0016787">
    <property type="term" value="F:hydrolase activity"/>
    <property type="evidence" value="ECO:0007669"/>
    <property type="project" value="UniProtKB-KW"/>
</dbReference>
<protein>
    <submittedName>
        <fullName evidence="2">Metal-dependent hydrolase of the beta-lactamase superfamily I</fullName>
    </submittedName>
</protein>
<gene>
    <name evidence="2" type="ORF">AKJ09_09111</name>
</gene>
<evidence type="ECO:0000313" key="3">
    <source>
        <dbReference type="Proteomes" id="UP000064967"/>
    </source>
</evidence>
<dbReference type="InterPro" id="IPR001279">
    <property type="entry name" value="Metallo-B-lactamas"/>
</dbReference>
<dbReference type="PANTHER" id="PTHR47619:SF1">
    <property type="entry name" value="EXODEOXYRIBONUCLEASE WALJ"/>
    <property type="match status" value="1"/>
</dbReference>
<dbReference type="OrthoDB" id="9803916at2"/>
<evidence type="ECO:0000313" key="2">
    <source>
        <dbReference type="EMBL" id="AKV02448.1"/>
    </source>
</evidence>
<dbReference type="Gene3D" id="3.60.15.10">
    <property type="entry name" value="Ribonuclease Z/Hydroxyacylglutathione hydrolase-like"/>
    <property type="match status" value="1"/>
</dbReference>
<evidence type="ECO:0000259" key="1">
    <source>
        <dbReference type="SMART" id="SM00849"/>
    </source>
</evidence>
<organism evidence="2 3">
    <name type="scientific">Labilithrix luteola</name>
    <dbReference type="NCBI Taxonomy" id="1391654"/>
    <lineage>
        <taxon>Bacteria</taxon>
        <taxon>Pseudomonadati</taxon>
        <taxon>Myxococcota</taxon>
        <taxon>Polyangia</taxon>
        <taxon>Polyangiales</taxon>
        <taxon>Labilitrichaceae</taxon>
        <taxon>Labilithrix</taxon>
    </lineage>
</organism>
<dbReference type="SUPFAM" id="SSF56281">
    <property type="entry name" value="Metallo-hydrolase/oxidoreductase"/>
    <property type="match status" value="1"/>
</dbReference>
<dbReference type="KEGG" id="llu:AKJ09_09111"/>
<dbReference type="RefSeq" id="WP_146653370.1">
    <property type="nucleotide sequence ID" value="NZ_CP012333.1"/>
</dbReference>
<reference evidence="2 3" key="1">
    <citation type="submission" date="2015-08" db="EMBL/GenBank/DDBJ databases">
        <authorList>
            <person name="Babu N.S."/>
            <person name="Beckwith C.J."/>
            <person name="Beseler K.G."/>
            <person name="Brison A."/>
            <person name="Carone J.V."/>
            <person name="Caskin T.P."/>
            <person name="Diamond M."/>
            <person name="Durham M.E."/>
            <person name="Foxe J.M."/>
            <person name="Go M."/>
            <person name="Henderson B.A."/>
            <person name="Jones I.B."/>
            <person name="McGettigan J.A."/>
            <person name="Micheletti S.J."/>
            <person name="Nasrallah M.E."/>
            <person name="Ortiz D."/>
            <person name="Piller C.R."/>
            <person name="Privatt S.R."/>
            <person name="Schneider S.L."/>
            <person name="Sharp S."/>
            <person name="Smith T.C."/>
            <person name="Stanton J.D."/>
            <person name="Ullery H.E."/>
            <person name="Wilson R.J."/>
            <person name="Serrano M.G."/>
            <person name="Buck G."/>
            <person name="Lee V."/>
            <person name="Wang Y."/>
            <person name="Carvalho R."/>
            <person name="Voegtly L."/>
            <person name="Shi R."/>
            <person name="Duckworth R."/>
            <person name="Johnson A."/>
            <person name="Loviza R."/>
            <person name="Walstead R."/>
            <person name="Shah Z."/>
            <person name="Kiflezghi M."/>
            <person name="Wade K."/>
            <person name="Ball S.L."/>
            <person name="Bradley K.W."/>
            <person name="Asai D.J."/>
            <person name="Bowman C.A."/>
            <person name="Russell D.A."/>
            <person name="Pope W.H."/>
            <person name="Jacobs-Sera D."/>
            <person name="Hendrix R.W."/>
            <person name="Hatfull G.F."/>
        </authorList>
    </citation>
    <scope>NUCLEOTIDE SEQUENCE [LARGE SCALE GENOMIC DNA]</scope>
    <source>
        <strain evidence="2 3">DSM 27648</strain>
    </source>
</reference>
<dbReference type="AlphaFoldDB" id="A0A0K1Q9N7"/>
<dbReference type="SMART" id="SM00849">
    <property type="entry name" value="Lactamase_B"/>
    <property type="match status" value="1"/>
</dbReference>
<dbReference type="Pfam" id="PF12706">
    <property type="entry name" value="Lactamase_B_2"/>
    <property type="match status" value="1"/>
</dbReference>
<keyword evidence="3" id="KW-1185">Reference proteome</keyword>
<dbReference type="Proteomes" id="UP000064967">
    <property type="component" value="Chromosome"/>
</dbReference>
<dbReference type="EMBL" id="CP012333">
    <property type="protein sequence ID" value="AKV02448.1"/>
    <property type="molecule type" value="Genomic_DNA"/>
</dbReference>
<keyword evidence="2" id="KW-0378">Hydrolase</keyword>
<name>A0A0K1Q9N7_9BACT</name>